<gene>
    <name evidence="1" type="ORF">PDMSB3_2914</name>
</gene>
<protein>
    <submittedName>
        <fullName evidence="1">Uncharacterized protein</fullName>
    </submittedName>
</protein>
<evidence type="ECO:0000313" key="1">
    <source>
        <dbReference type="EMBL" id="VVD34198.1"/>
    </source>
</evidence>
<name>A0A5Q4ZPH5_9BURK</name>
<accession>A0A5Q4ZPH5</accession>
<proteinExistence type="predicted"/>
<organism evidence="1 2">
    <name type="scientific">Paraburkholderia dioscoreae</name>
    <dbReference type="NCBI Taxonomy" id="2604047"/>
    <lineage>
        <taxon>Bacteria</taxon>
        <taxon>Pseudomonadati</taxon>
        <taxon>Pseudomonadota</taxon>
        <taxon>Betaproteobacteria</taxon>
        <taxon>Burkholderiales</taxon>
        <taxon>Burkholderiaceae</taxon>
        <taxon>Paraburkholderia</taxon>
    </lineage>
</organism>
<keyword evidence="2" id="KW-1185">Reference proteome</keyword>
<reference evidence="1 2" key="1">
    <citation type="submission" date="2019-08" db="EMBL/GenBank/DDBJ databases">
        <authorList>
            <person name="Herpell B J."/>
        </authorList>
    </citation>
    <scope>NUCLEOTIDE SEQUENCE [LARGE SCALE GENOMIC DNA]</scope>
    <source>
        <strain evidence="2">Msb3</strain>
    </source>
</reference>
<dbReference type="AlphaFoldDB" id="A0A5Q4ZPH5"/>
<evidence type="ECO:0000313" key="2">
    <source>
        <dbReference type="Proteomes" id="UP000325811"/>
    </source>
</evidence>
<dbReference type="Proteomes" id="UP000325811">
    <property type="component" value="Chromosome II"/>
</dbReference>
<dbReference type="KEGG" id="pdio:PDMSB3_2914.1"/>
<dbReference type="EMBL" id="LR699554">
    <property type="protein sequence ID" value="VVD34198.1"/>
    <property type="molecule type" value="Genomic_DNA"/>
</dbReference>
<sequence length="23" mass="2809">MDDNHGFAKYEHWLDPYGREART</sequence>